<dbReference type="Pfam" id="PF02771">
    <property type="entry name" value="Acyl-CoA_dh_N"/>
    <property type="match status" value="1"/>
</dbReference>
<sequence length="361" mass="40292">MDLNKEAQLLQNEIRKFAKDIIEEKADEFDKKGLFPLENIKKIAEMGILGATIPESYGGFTLDTVSLLVTLEEISKVCPSTALIIFVHNILFSYPIVRFGSEEQKKKYLGRLATGEIIGGYAEVLTNEISVMEDNDSYKISGRNHILLNGTANGPFIMFIESNNKTIPLIVDENLLGVKRSKKDNIIGMNASGINEVIFDKCSIPKSSRLGEDSKIVLEEIKGLANLGLSAINLGIAEASAESAVKYAKERVQFDQPIINFGMVREMIVDMITEIEGMRQLIYDAGMLRDNNKDFIRASAIARYFSNQAVAKITTNAIQVYGGYGYMKDYPVERYFRDAQVSRVLCTQGIELKELIIQKTI</sequence>
<comment type="cofactor">
    <cofactor evidence="1">
        <name>FAD</name>
        <dbReference type="ChEBI" id="CHEBI:57692"/>
    </cofactor>
</comment>
<dbReference type="InterPro" id="IPR013786">
    <property type="entry name" value="AcylCoA_DH/ox_N"/>
</dbReference>
<evidence type="ECO:0000259" key="7">
    <source>
        <dbReference type="Pfam" id="PF02771"/>
    </source>
</evidence>
<evidence type="ECO:0000256" key="3">
    <source>
        <dbReference type="ARBA" id="ARBA00022630"/>
    </source>
</evidence>
<dbReference type="InterPro" id="IPR037069">
    <property type="entry name" value="AcylCoA_DH/ox_N_sf"/>
</dbReference>
<dbReference type="SUPFAM" id="SSF56645">
    <property type="entry name" value="Acyl-CoA dehydrogenase NM domain-like"/>
    <property type="match status" value="1"/>
</dbReference>
<dbReference type="PANTHER" id="PTHR43884">
    <property type="entry name" value="ACYL-COA DEHYDROGENASE"/>
    <property type="match status" value="1"/>
</dbReference>
<organism evidence="8">
    <name type="scientific">candidate division WOR-3 bacterium</name>
    <dbReference type="NCBI Taxonomy" id="2052148"/>
    <lineage>
        <taxon>Bacteria</taxon>
        <taxon>Bacteria division WOR-3</taxon>
    </lineage>
</organism>
<dbReference type="InterPro" id="IPR036250">
    <property type="entry name" value="AcylCo_DH-like_C"/>
</dbReference>
<evidence type="ECO:0000256" key="4">
    <source>
        <dbReference type="ARBA" id="ARBA00022827"/>
    </source>
</evidence>
<name>A0A7V3RH61_UNCW3</name>
<dbReference type="EMBL" id="DTOZ01000100">
    <property type="protein sequence ID" value="HGE78122.1"/>
    <property type="molecule type" value="Genomic_DNA"/>
</dbReference>
<dbReference type="InterPro" id="IPR006089">
    <property type="entry name" value="Acyl-CoA_DH_CS"/>
</dbReference>
<dbReference type="PIRSF" id="PIRSF016578">
    <property type="entry name" value="HsaA"/>
    <property type="match status" value="1"/>
</dbReference>
<feature type="domain" description="Acyl-CoA dehydrogenase/oxidase N-terminal" evidence="7">
    <location>
        <begin position="5"/>
        <end position="116"/>
    </location>
</feature>
<gene>
    <name evidence="8" type="ORF">ENX68_03880</name>
</gene>
<comment type="similarity">
    <text evidence="2">Belongs to the acyl-CoA dehydrogenase family.</text>
</comment>
<proteinExistence type="inferred from homology"/>
<dbReference type="FunFam" id="1.10.540.10:FF:000002">
    <property type="entry name" value="Acyl-CoA dehydrogenase FadE19"/>
    <property type="match status" value="1"/>
</dbReference>
<dbReference type="InterPro" id="IPR046373">
    <property type="entry name" value="Acyl-CoA_Oxase/DH_mid-dom_sf"/>
</dbReference>
<dbReference type="SUPFAM" id="SSF47203">
    <property type="entry name" value="Acyl-CoA dehydrogenase C-terminal domain-like"/>
    <property type="match status" value="1"/>
</dbReference>
<dbReference type="GO" id="GO:0050660">
    <property type="term" value="F:flavin adenine dinucleotide binding"/>
    <property type="evidence" value="ECO:0007669"/>
    <property type="project" value="InterPro"/>
</dbReference>
<dbReference type="Gene3D" id="1.10.540.10">
    <property type="entry name" value="Acyl-CoA dehydrogenase/oxidase, N-terminal domain"/>
    <property type="match status" value="1"/>
</dbReference>
<dbReference type="AlphaFoldDB" id="A0A7V3RH61"/>
<evidence type="ECO:0008006" key="9">
    <source>
        <dbReference type="Google" id="ProtNLM"/>
    </source>
</evidence>
<dbReference type="InterPro" id="IPR009100">
    <property type="entry name" value="AcylCoA_DH/oxidase_NM_dom_sf"/>
</dbReference>
<evidence type="ECO:0000256" key="5">
    <source>
        <dbReference type="ARBA" id="ARBA00023002"/>
    </source>
</evidence>
<keyword evidence="5" id="KW-0560">Oxidoreductase</keyword>
<protein>
    <recommendedName>
        <fullName evidence="9">Acyl-CoA dehydrogenase</fullName>
    </recommendedName>
</protein>
<keyword evidence="3" id="KW-0285">Flavoprotein</keyword>
<accession>A0A7V3RH61</accession>
<evidence type="ECO:0000313" key="8">
    <source>
        <dbReference type="EMBL" id="HGE78122.1"/>
    </source>
</evidence>
<evidence type="ECO:0000256" key="1">
    <source>
        <dbReference type="ARBA" id="ARBA00001974"/>
    </source>
</evidence>
<reference evidence="8" key="1">
    <citation type="journal article" date="2020" name="mSystems">
        <title>Genome- and Community-Level Interaction Insights into Carbon Utilization and Element Cycling Functions of Hydrothermarchaeota in Hydrothermal Sediment.</title>
        <authorList>
            <person name="Zhou Z."/>
            <person name="Liu Y."/>
            <person name="Xu W."/>
            <person name="Pan J."/>
            <person name="Luo Z.H."/>
            <person name="Li M."/>
        </authorList>
    </citation>
    <scope>NUCLEOTIDE SEQUENCE [LARGE SCALE GENOMIC DNA]</scope>
    <source>
        <strain evidence="8">SpSt-961</strain>
    </source>
</reference>
<dbReference type="Gene3D" id="2.40.110.10">
    <property type="entry name" value="Butyryl-CoA Dehydrogenase, subunit A, domain 2"/>
    <property type="match status" value="1"/>
</dbReference>
<dbReference type="Gene3D" id="1.20.140.10">
    <property type="entry name" value="Butyryl-CoA Dehydrogenase, subunit A, domain 3"/>
    <property type="match status" value="1"/>
</dbReference>
<comment type="caution">
    <text evidence="8">The sequence shown here is derived from an EMBL/GenBank/DDBJ whole genome shotgun (WGS) entry which is preliminary data.</text>
</comment>
<dbReference type="GO" id="GO:0003995">
    <property type="term" value="F:acyl-CoA dehydrogenase activity"/>
    <property type="evidence" value="ECO:0007669"/>
    <property type="project" value="InterPro"/>
</dbReference>
<dbReference type="InterPro" id="IPR009075">
    <property type="entry name" value="AcylCo_DH/oxidase_C"/>
</dbReference>
<dbReference type="FunFam" id="1.20.140.10:FF:000004">
    <property type="entry name" value="Acyl-CoA dehydrogenase FadE25"/>
    <property type="match status" value="1"/>
</dbReference>
<dbReference type="PANTHER" id="PTHR43884:SF12">
    <property type="entry name" value="ISOVALERYL-COA DEHYDROGENASE, MITOCHONDRIAL-RELATED"/>
    <property type="match status" value="1"/>
</dbReference>
<keyword evidence="4" id="KW-0274">FAD</keyword>
<evidence type="ECO:0000256" key="2">
    <source>
        <dbReference type="ARBA" id="ARBA00009347"/>
    </source>
</evidence>
<dbReference type="Pfam" id="PF00441">
    <property type="entry name" value="Acyl-CoA_dh_1"/>
    <property type="match status" value="1"/>
</dbReference>
<dbReference type="PROSITE" id="PS00073">
    <property type="entry name" value="ACYL_COA_DH_2"/>
    <property type="match status" value="1"/>
</dbReference>
<feature type="domain" description="Acyl-CoA dehydrogenase/oxidase C-terminal" evidence="6">
    <location>
        <begin position="228"/>
        <end position="344"/>
    </location>
</feature>
<evidence type="ECO:0000259" key="6">
    <source>
        <dbReference type="Pfam" id="PF00441"/>
    </source>
</evidence>